<evidence type="ECO:0000313" key="2">
    <source>
        <dbReference type="Proteomes" id="UP000291822"/>
    </source>
</evidence>
<evidence type="ECO:0008006" key="3">
    <source>
        <dbReference type="Google" id="ProtNLM"/>
    </source>
</evidence>
<reference evidence="1 2" key="1">
    <citation type="submission" date="2019-02" db="EMBL/GenBank/DDBJ databases">
        <title>Dyella amyloliquefaciens sp. nov., isolated from forest soil.</title>
        <authorList>
            <person name="Gao Z.-H."/>
            <person name="Qiu L.-H."/>
        </authorList>
    </citation>
    <scope>NUCLEOTIDE SEQUENCE [LARGE SCALE GENOMIC DNA]</scope>
    <source>
        <strain evidence="1 2">KACC 12747</strain>
    </source>
</reference>
<proteinExistence type="predicted"/>
<organism evidence="1 2">
    <name type="scientific">Dyella soli</name>
    <dbReference type="NCBI Taxonomy" id="522319"/>
    <lineage>
        <taxon>Bacteria</taxon>
        <taxon>Pseudomonadati</taxon>
        <taxon>Pseudomonadota</taxon>
        <taxon>Gammaproteobacteria</taxon>
        <taxon>Lysobacterales</taxon>
        <taxon>Rhodanobacteraceae</taxon>
        <taxon>Dyella</taxon>
    </lineage>
</organism>
<dbReference type="Proteomes" id="UP000291822">
    <property type="component" value="Unassembled WGS sequence"/>
</dbReference>
<sequence>MDKGKRPVSGDAKLRNSALDESREHIRDVVECCSMARDTAYSVYELMVPLSRPEDEAWRRELKALRRWLDNAKKSAVLALEGLP</sequence>
<dbReference type="EMBL" id="SJTG01000004">
    <property type="protein sequence ID" value="TCI08189.1"/>
    <property type="molecule type" value="Genomic_DNA"/>
</dbReference>
<accession>A0A4R0YIH1</accession>
<keyword evidence="2" id="KW-1185">Reference proteome</keyword>
<dbReference type="RefSeq" id="WP_131151869.1">
    <property type="nucleotide sequence ID" value="NZ_SJTG01000004.1"/>
</dbReference>
<name>A0A4R0YIH1_9GAMM</name>
<gene>
    <name evidence="1" type="ORF">EZM97_26430</name>
</gene>
<dbReference type="AlphaFoldDB" id="A0A4R0YIH1"/>
<evidence type="ECO:0000313" key="1">
    <source>
        <dbReference type="EMBL" id="TCI08189.1"/>
    </source>
</evidence>
<protein>
    <recommendedName>
        <fullName evidence="3">Four helix bundle protein</fullName>
    </recommendedName>
</protein>
<comment type="caution">
    <text evidence="1">The sequence shown here is derived from an EMBL/GenBank/DDBJ whole genome shotgun (WGS) entry which is preliminary data.</text>
</comment>